<proteinExistence type="predicted"/>
<accession>A0A951UJD8</accession>
<protein>
    <recommendedName>
        <fullName evidence="4">PEP-CTERM sorting domain-containing protein</fullName>
    </recommendedName>
</protein>
<evidence type="ECO:0000256" key="1">
    <source>
        <dbReference type="SAM" id="SignalP"/>
    </source>
</evidence>
<feature type="signal peptide" evidence="1">
    <location>
        <begin position="1"/>
        <end position="25"/>
    </location>
</feature>
<organism evidence="2 3">
    <name type="scientific">Mojavia pulchra JT2-VF2</name>
    <dbReference type="NCBI Taxonomy" id="287848"/>
    <lineage>
        <taxon>Bacteria</taxon>
        <taxon>Bacillati</taxon>
        <taxon>Cyanobacteriota</taxon>
        <taxon>Cyanophyceae</taxon>
        <taxon>Nostocales</taxon>
        <taxon>Nostocaceae</taxon>
    </lineage>
</organism>
<reference evidence="2" key="1">
    <citation type="submission" date="2021-05" db="EMBL/GenBank/DDBJ databases">
        <authorList>
            <person name="Pietrasiak N."/>
            <person name="Ward R."/>
            <person name="Stajich J.E."/>
            <person name="Kurbessoian T."/>
        </authorList>
    </citation>
    <scope>NUCLEOTIDE SEQUENCE</scope>
    <source>
        <strain evidence="2">JT2-VF2</strain>
    </source>
</reference>
<name>A0A951UJD8_9NOST</name>
<feature type="chain" id="PRO_5036845839" description="PEP-CTERM sorting domain-containing protein" evidence="1">
    <location>
        <begin position="26"/>
        <end position="258"/>
    </location>
</feature>
<gene>
    <name evidence="2" type="ORF">KME32_32755</name>
</gene>
<comment type="caution">
    <text evidence="2">The sequence shown here is derived from an EMBL/GenBank/DDBJ whole genome shotgun (WGS) entry which is preliminary data.</text>
</comment>
<keyword evidence="1" id="KW-0732">Signal</keyword>
<evidence type="ECO:0008006" key="4">
    <source>
        <dbReference type="Google" id="ProtNLM"/>
    </source>
</evidence>
<sequence length="258" mass="27675">MKSIFVKTVPFLLMAVCFLPEVAEARLIGSGASNAPGVDATFDINTLIEELNSTKSDETIGVFDNVVQLNLRNIRDPELNFDTSPVGSNINLNSGRLTVSEIDPSNLALFDALINDGISPTPEFSGDGVQYQASFASSPIQLTFFVPGSNSSTPSKTNLINSLKSLEFYISNNPGKSFQGFITNIPNPSPGKLPFTQRFGLKSGIFPLSLNVTKDPISVPEPDITVSLLGAATLGGFLRIKRNQRSKTLSCKTANISQ</sequence>
<evidence type="ECO:0000313" key="2">
    <source>
        <dbReference type="EMBL" id="MBW4565773.1"/>
    </source>
</evidence>
<dbReference type="EMBL" id="JAHHHN010000047">
    <property type="protein sequence ID" value="MBW4565773.1"/>
    <property type="molecule type" value="Genomic_DNA"/>
</dbReference>
<reference evidence="2" key="2">
    <citation type="journal article" date="2022" name="Microbiol. Resour. Announc.">
        <title>Metagenome Sequencing to Explore Phylogenomics of Terrestrial Cyanobacteria.</title>
        <authorList>
            <person name="Ward R.D."/>
            <person name="Stajich J.E."/>
            <person name="Johansen J.R."/>
            <person name="Huntemann M."/>
            <person name="Clum A."/>
            <person name="Foster B."/>
            <person name="Foster B."/>
            <person name="Roux S."/>
            <person name="Palaniappan K."/>
            <person name="Varghese N."/>
            <person name="Mukherjee S."/>
            <person name="Reddy T.B.K."/>
            <person name="Daum C."/>
            <person name="Copeland A."/>
            <person name="Chen I.A."/>
            <person name="Ivanova N.N."/>
            <person name="Kyrpides N.C."/>
            <person name="Shapiro N."/>
            <person name="Eloe-Fadrosh E.A."/>
            <person name="Pietrasiak N."/>
        </authorList>
    </citation>
    <scope>NUCLEOTIDE SEQUENCE</scope>
    <source>
        <strain evidence="2">JT2-VF2</strain>
    </source>
</reference>
<dbReference type="AlphaFoldDB" id="A0A951UJD8"/>
<dbReference type="Proteomes" id="UP000715781">
    <property type="component" value="Unassembled WGS sequence"/>
</dbReference>
<evidence type="ECO:0000313" key="3">
    <source>
        <dbReference type="Proteomes" id="UP000715781"/>
    </source>
</evidence>